<name>A0ABX2AXX5_9BACT</name>
<feature type="chain" id="PRO_5047072477" evidence="1">
    <location>
        <begin position="23"/>
        <end position="217"/>
    </location>
</feature>
<evidence type="ECO:0000313" key="2">
    <source>
        <dbReference type="EMBL" id="NPE14491.1"/>
    </source>
</evidence>
<dbReference type="GeneID" id="82157935"/>
<evidence type="ECO:0000256" key="1">
    <source>
        <dbReference type="SAM" id="SignalP"/>
    </source>
</evidence>
<evidence type="ECO:0000313" key="3">
    <source>
        <dbReference type="Proteomes" id="UP001193734"/>
    </source>
</evidence>
<dbReference type="EMBL" id="JABKKE010000014">
    <property type="protein sequence ID" value="NPE14491.1"/>
    <property type="molecule type" value="Genomic_DNA"/>
</dbReference>
<dbReference type="Proteomes" id="UP001193734">
    <property type="component" value="Unassembled WGS sequence"/>
</dbReference>
<accession>A0ABX2AXX5</accession>
<feature type="signal peptide" evidence="1">
    <location>
        <begin position="1"/>
        <end position="22"/>
    </location>
</feature>
<proteinExistence type="predicted"/>
<comment type="caution">
    <text evidence="2">The sequence shown here is derived from an EMBL/GenBank/DDBJ whole genome shotgun (WGS) entry which is preliminary data.</text>
</comment>
<sequence length="217" mass="23461">MIARRLITAFVMILCMSLQLQAQNIWKSILNGVAQGTSQVLEANTIKKVLNNPSLQSADMQNYLKFYRLGEVYAAQGDYANAAESYCGAYNIASASRDKVLKTVWNKYGWADDTKNKVVAACANAGIPNPFVPATNYQSAGSSYSPGVSSSYSSGSSSSSRSTTHRVCTLCNGTGLKIKEHYSAGQRKYCNICCAEKGTGHMHVRCDLCSGTGKLNY</sequence>
<protein>
    <submittedName>
        <fullName evidence="2">Uncharacterized protein</fullName>
    </submittedName>
</protein>
<dbReference type="RefSeq" id="WP_172177882.1">
    <property type="nucleotide sequence ID" value="NZ_CASGIA010000016.1"/>
</dbReference>
<reference evidence="2 3" key="1">
    <citation type="submission" date="2020-05" db="EMBL/GenBank/DDBJ databases">
        <title>Distinct polysaccharide utilization as determinants for interspecies competition between intestinal Prevotella spp.</title>
        <authorList>
            <person name="Galvez E.J.C."/>
            <person name="Iljazovic A."/>
            <person name="Strowig T."/>
        </authorList>
    </citation>
    <scope>NUCLEOTIDE SEQUENCE [LARGE SCALE GENOMIC DNA]</scope>
    <source>
        <strain evidence="2 3">PROD</strain>
    </source>
</reference>
<gene>
    <name evidence="2" type="ORF">HPS55_09175</name>
</gene>
<keyword evidence="3" id="KW-1185">Reference proteome</keyword>
<keyword evidence="1" id="KW-0732">Signal</keyword>
<organism evidence="2 3">
    <name type="scientific">Xylanibacter rodentium</name>
    <dbReference type="NCBI Taxonomy" id="2736289"/>
    <lineage>
        <taxon>Bacteria</taxon>
        <taxon>Pseudomonadati</taxon>
        <taxon>Bacteroidota</taxon>
        <taxon>Bacteroidia</taxon>
        <taxon>Bacteroidales</taxon>
        <taxon>Prevotellaceae</taxon>
        <taxon>Xylanibacter</taxon>
    </lineage>
</organism>